<dbReference type="AlphaFoldDB" id="A0AAW2PPV5"/>
<evidence type="ECO:0000256" key="4">
    <source>
        <dbReference type="ARBA" id="ARBA00022552"/>
    </source>
</evidence>
<keyword evidence="6" id="KW-0808">Transferase</keyword>
<dbReference type="InterPro" id="IPR029028">
    <property type="entry name" value="Alpha/beta_knot_MTases"/>
</dbReference>
<dbReference type="FunFam" id="3.40.1280.10:FF:000003">
    <property type="entry name" value="Ribosomal RNA small subunit methyltransferase"/>
    <property type="match status" value="1"/>
</dbReference>
<reference evidence="12" key="2">
    <citation type="journal article" date="2024" name="Plant">
        <title>Genomic evolution and insights into agronomic trait innovations of Sesamum species.</title>
        <authorList>
            <person name="Miao H."/>
            <person name="Wang L."/>
            <person name="Qu L."/>
            <person name="Liu H."/>
            <person name="Sun Y."/>
            <person name="Le M."/>
            <person name="Wang Q."/>
            <person name="Wei S."/>
            <person name="Zheng Y."/>
            <person name="Lin W."/>
            <person name="Duan Y."/>
            <person name="Cao H."/>
            <person name="Xiong S."/>
            <person name="Wang X."/>
            <person name="Wei L."/>
            <person name="Li C."/>
            <person name="Ma Q."/>
            <person name="Ju M."/>
            <person name="Zhao R."/>
            <person name="Li G."/>
            <person name="Mu C."/>
            <person name="Tian Q."/>
            <person name="Mei H."/>
            <person name="Zhang T."/>
            <person name="Gao T."/>
            <person name="Zhang H."/>
        </authorList>
    </citation>
    <scope>NUCLEOTIDE SEQUENCE</scope>
    <source>
        <strain evidence="12">G01</strain>
    </source>
</reference>
<name>A0AAW2PPV5_9LAMI</name>
<evidence type="ECO:0000256" key="10">
    <source>
        <dbReference type="ARBA" id="ARBA00023242"/>
    </source>
</evidence>
<keyword evidence="10" id="KW-0539">Nucleus</keyword>
<dbReference type="SUPFAM" id="SSF75217">
    <property type="entry name" value="alpha/beta knot"/>
    <property type="match status" value="1"/>
</dbReference>
<evidence type="ECO:0000256" key="8">
    <source>
        <dbReference type="ARBA" id="ARBA00022730"/>
    </source>
</evidence>
<comment type="caution">
    <text evidence="12">The sequence shown here is derived from an EMBL/GenBank/DDBJ whole genome shotgun (WGS) entry which is preliminary data.</text>
</comment>
<dbReference type="InterPro" id="IPR029026">
    <property type="entry name" value="tRNA_m1G_MTases_N"/>
</dbReference>
<evidence type="ECO:0000256" key="5">
    <source>
        <dbReference type="ARBA" id="ARBA00022603"/>
    </source>
</evidence>
<feature type="region of interest" description="Disordered" evidence="11">
    <location>
        <begin position="65"/>
        <end position="89"/>
    </location>
</feature>
<evidence type="ECO:0000256" key="9">
    <source>
        <dbReference type="ARBA" id="ARBA00022884"/>
    </source>
</evidence>
<reference evidence="12" key="1">
    <citation type="submission" date="2020-06" db="EMBL/GenBank/DDBJ databases">
        <authorList>
            <person name="Li T."/>
            <person name="Hu X."/>
            <person name="Zhang T."/>
            <person name="Song X."/>
            <person name="Zhang H."/>
            <person name="Dai N."/>
            <person name="Sheng W."/>
            <person name="Hou X."/>
            <person name="Wei L."/>
        </authorList>
    </citation>
    <scope>NUCLEOTIDE SEQUENCE</scope>
    <source>
        <strain evidence="12">G01</strain>
        <tissue evidence="12">Leaf</tissue>
    </source>
</reference>
<keyword evidence="3" id="KW-0690">Ribosome biogenesis</keyword>
<dbReference type="Gene3D" id="3.40.1280.10">
    <property type="match status" value="1"/>
</dbReference>
<evidence type="ECO:0000256" key="6">
    <source>
        <dbReference type="ARBA" id="ARBA00022679"/>
    </source>
</evidence>
<dbReference type="EMBL" id="JACGWK010000004">
    <property type="protein sequence ID" value="KAL0358277.1"/>
    <property type="molecule type" value="Genomic_DNA"/>
</dbReference>
<proteinExistence type="inferred from homology"/>
<keyword evidence="5 12" id="KW-0489">Methyltransferase</keyword>
<protein>
    <submittedName>
        <fullName evidence="12">Ribosomal RNA small subunit methyltransferase NEP1</fullName>
    </submittedName>
</protein>
<keyword evidence="7" id="KW-0949">S-adenosyl-L-methionine</keyword>
<evidence type="ECO:0000256" key="7">
    <source>
        <dbReference type="ARBA" id="ARBA00022691"/>
    </source>
</evidence>
<comment type="similarity">
    <text evidence="2">Belongs to the class IV-like SAM-binding methyltransferase superfamily. RNA methyltransferase NEP1 family.</text>
</comment>
<evidence type="ECO:0000256" key="1">
    <source>
        <dbReference type="ARBA" id="ARBA00004604"/>
    </source>
</evidence>
<dbReference type="PANTHER" id="PTHR12636:SF12">
    <property type="entry name" value="RIBOSOMAL RNA SMALL SUBUNIT METHYLTRANSFERASE NEP1-LIKE"/>
    <property type="match status" value="1"/>
</dbReference>
<feature type="compositionally biased region" description="Polar residues" evidence="11">
    <location>
        <begin position="71"/>
        <end position="89"/>
    </location>
</feature>
<keyword evidence="9" id="KW-0694">RNA-binding</keyword>
<accession>A0AAW2PPV5</accession>
<evidence type="ECO:0000256" key="2">
    <source>
        <dbReference type="ARBA" id="ARBA00008115"/>
    </source>
</evidence>
<dbReference type="GO" id="GO:0070037">
    <property type="term" value="F:rRNA (pseudouridine) methyltransferase activity"/>
    <property type="evidence" value="ECO:0007669"/>
    <property type="project" value="InterPro"/>
</dbReference>
<dbReference type="PANTHER" id="PTHR12636">
    <property type="entry name" value="NEP1/MRA1"/>
    <property type="match status" value="1"/>
</dbReference>
<evidence type="ECO:0000313" key="12">
    <source>
        <dbReference type="EMBL" id="KAL0358277.1"/>
    </source>
</evidence>
<organism evidence="12">
    <name type="scientific">Sesamum angustifolium</name>
    <dbReference type="NCBI Taxonomy" id="2727405"/>
    <lineage>
        <taxon>Eukaryota</taxon>
        <taxon>Viridiplantae</taxon>
        <taxon>Streptophyta</taxon>
        <taxon>Embryophyta</taxon>
        <taxon>Tracheophyta</taxon>
        <taxon>Spermatophyta</taxon>
        <taxon>Magnoliopsida</taxon>
        <taxon>eudicotyledons</taxon>
        <taxon>Gunneridae</taxon>
        <taxon>Pentapetalae</taxon>
        <taxon>asterids</taxon>
        <taxon>lamiids</taxon>
        <taxon>Lamiales</taxon>
        <taxon>Pedaliaceae</taxon>
        <taxon>Sesamum</taxon>
    </lineage>
</organism>
<dbReference type="GO" id="GO:0019843">
    <property type="term" value="F:rRNA binding"/>
    <property type="evidence" value="ECO:0007669"/>
    <property type="project" value="UniProtKB-KW"/>
</dbReference>
<keyword evidence="8" id="KW-0699">rRNA-binding</keyword>
<comment type="subcellular location">
    <subcellularLocation>
        <location evidence="1">Nucleus</location>
        <location evidence="1">Nucleolus</location>
    </subcellularLocation>
</comment>
<dbReference type="GO" id="GO:0032040">
    <property type="term" value="C:small-subunit processome"/>
    <property type="evidence" value="ECO:0007669"/>
    <property type="project" value="TreeGrafter"/>
</dbReference>
<evidence type="ECO:0000256" key="3">
    <source>
        <dbReference type="ARBA" id="ARBA00022517"/>
    </source>
</evidence>
<evidence type="ECO:0000256" key="11">
    <source>
        <dbReference type="SAM" id="MobiDB-lite"/>
    </source>
</evidence>
<keyword evidence="4" id="KW-0698">rRNA processing</keyword>
<dbReference type="InterPro" id="IPR005304">
    <property type="entry name" value="Rbsml_bgen_MeTrfase_EMG1/NEP1"/>
</dbReference>
<dbReference type="Pfam" id="PF03587">
    <property type="entry name" value="EMG1"/>
    <property type="match status" value="1"/>
</dbReference>
<dbReference type="GO" id="GO:0070475">
    <property type="term" value="P:rRNA base methylation"/>
    <property type="evidence" value="ECO:0007669"/>
    <property type="project" value="InterPro"/>
</dbReference>
<feature type="compositionally biased region" description="Basic and acidic residues" evidence="11">
    <location>
        <begin position="1"/>
        <end position="25"/>
    </location>
</feature>
<gene>
    <name evidence="12" type="ORF">Sangu_0677100</name>
</gene>
<feature type="region of interest" description="Disordered" evidence="11">
    <location>
        <begin position="1"/>
        <end position="27"/>
    </location>
</feature>
<sequence>MREDLEISDTDKKGDMEFTEDKLNDDICPDDAPEVKRLNADVFGAVEVGKEGTWSSSKDIVARDNERRKTCNTQAKKSRRGNCSGSKNALPTVPVSNINPVGSGFILSGIPLPARSREPRPGVIFVFENASLVLAKVNKSYQIINPDEHAGFMKKHNLNRSDYRPDIIHEVLARLLGSRLNLTGGIQAVYVKTIQGHLIKIEPTLSIPRTLKRFCSMMTQLFQNLRIKASGRSKYQTLLQMIQNPVTIHLPVGAHKIGLSSTSPKAVNLWDYFDTIGSAHPLVFVIGAMAHGKIDSDYTDDFIAVSGLPLSASLCVRRICNALERRWRIL</sequence>
<dbReference type="CDD" id="cd18088">
    <property type="entry name" value="Nep1-like"/>
    <property type="match status" value="1"/>
</dbReference>